<evidence type="ECO:0000256" key="3">
    <source>
        <dbReference type="ARBA" id="ARBA00022525"/>
    </source>
</evidence>
<feature type="compositionally biased region" description="Basic and acidic residues" evidence="6">
    <location>
        <begin position="312"/>
        <end position="331"/>
    </location>
</feature>
<evidence type="ECO:0000256" key="7">
    <source>
        <dbReference type="SAM" id="Phobius"/>
    </source>
</evidence>
<organism evidence="10 11">
    <name type="scientific">Melghirimyces profundicolus</name>
    <dbReference type="NCBI Taxonomy" id="1242148"/>
    <lineage>
        <taxon>Bacteria</taxon>
        <taxon>Bacillati</taxon>
        <taxon>Bacillota</taxon>
        <taxon>Bacilli</taxon>
        <taxon>Bacillales</taxon>
        <taxon>Thermoactinomycetaceae</taxon>
        <taxon>Melghirimyces</taxon>
    </lineage>
</organism>
<evidence type="ECO:0000256" key="2">
    <source>
        <dbReference type="ARBA" id="ARBA00022512"/>
    </source>
</evidence>
<dbReference type="RefSeq" id="WP_108022165.1">
    <property type="nucleotide sequence ID" value="NZ_QBKR01000004.1"/>
</dbReference>
<name>A0A2T6C4X5_9BACL</name>
<gene>
    <name evidence="10" type="ORF">C8P63_104184</name>
</gene>
<dbReference type="Proteomes" id="UP000244240">
    <property type="component" value="Unassembled WGS sequence"/>
</dbReference>
<evidence type="ECO:0000313" key="11">
    <source>
        <dbReference type="Proteomes" id="UP000244240"/>
    </source>
</evidence>
<feature type="region of interest" description="Disordered" evidence="6">
    <location>
        <begin position="282"/>
        <end position="340"/>
    </location>
</feature>
<evidence type="ECO:0000256" key="4">
    <source>
        <dbReference type="ARBA" id="ARBA00022729"/>
    </source>
</evidence>
<evidence type="ECO:0000256" key="6">
    <source>
        <dbReference type="SAM" id="MobiDB-lite"/>
    </source>
</evidence>
<feature type="compositionally biased region" description="Basic and acidic residues" evidence="6">
    <location>
        <begin position="53"/>
        <end position="68"/>
    </location>
</feature>
<feature type="signal peptide" evidence="8">
    <location>
        <begin position="1"/>
        <end position="26"/>
    </location>
</feature>
<keyword evidence="11" id="KW-1185">Reference proteome</keyword>
<proteinExistence type="predicted"/>
<evidence type="ECO:0000256" key="1">
    <source>
        <dbReference type="ARBA" id="ARBA00004168"/>
    </source>
</evidence>
<keyword evidence="2" id="KW-0134">Cell wall</keyword>
<evidence type="ECO:0000259" key="9">
    <source>
        <dbReference type="Pfam" id="PF00746"/>
    </source>
</evidence>
<feature type="region of interest" description="Disordered" evidence="6">
    <location>
        <begin position="31"/>
        <end position="90"/>
    </location>
</feature>
<feature type="region of interest" description="Disordered" evidence="6">
    <location>
        <begin position="227"/>
        <end position="246"/>
    </location>
</feature>
<keyword evidence="4 8" id="KW-0732">Signal</keyword>
<keyword evidence="7" id="KW-0472">Membrane</keyword>
<dbReference type="EMBL" id="QBKR01000004">
    <property type="protein sequence ID" value="PTX63337.1"/>
    <property type="molecule type" value="Genomic_DNA"/>
</dbReference>
<sequence length="368" mass="39817">MFRGKIFSLMMAWILALTLAPVSVIAGDSVNTPDSEPAASDPTANTDVTTLDPKTDNGNEFTDKKDGEVPSGRSSEPEQKKPTTQPTEETLNIRHQRIADNGSLVFHASLPNAEKASGKWAFVFDGREKIRTNDRTSARAKYFSLPEGYEAGKEYEVKVRYEGIADGEPAVAKATYKFKLTLLEWGAVCTEKGIKFNTKLDGAEKVRGNWTFLILGEDVKVTDNTGKVSGAEQQHTVTQQKLTEEGVSPGEYEVHVDFQGIADGAKTHLFGLDSLYLDEDAPCLQQNRPPGNGNHGDGDGDDTNPDNGETPDDGKTEQPDSKDGTDSKVDHGGNLPDTSGNELTIMLIGGGIALAGLILFLIRKRFPS</sequence>
<reference evidence="10 11" key="1">
    <citation type="submission" date="2018-04" db="EMBL/GenBank/DDBJ databases">
        <title>Genomic Encyclopedia of Archaeal and Bacterial Type Strains, Phase II (KMG-II): from individual species to whole genera.</title>
        <authorList>
            <person name="Goeker M."/>
        </authorList>
    </citation>
    <scope>NUCLEOTIDE SEQUENCE [LARGE SCALE GENOMIC DNA]</scope>
    <source>
        <strain evidence="10 11">DSM 45787</strain>
    </source>
</reference>
<accession>A0A2T6C4X5</accession>
<keyword evidence="5" id="KW-0572">Peptidoglycan-anchor</keyword>
<dbReference type="NCBIfam" id="TIGR01167">
    <property type="entry name" value="LPXTG_anchor"/>
    <property type="match status" value="1"/>
</dbReference>
<comment type="subcellular location">
    <subcellularLocation>
        <location evidence="1">Secreted</location>
        <location evidence="1">Cell wall</location>
        <topology evidence="1">Peptidoglycan-anchor</topology>
    </subcellularLocation>
</comment>
<feature type="transmembrane region" description="Helical" evidence="7">
    <location>
        <begin position="343"/>
        <end position="362"/>
    </location>
</feature>
<evidence type="ECO:0000313" key="10">
    <source>
        <dbReference type="EMBL" id="PTX63337.1"/>
    </source>
</evidence>
<dbReference type="InterPro" id="IPR019931">
    <property type="entry name" value="LPXTG_anchor"/>
</dbReference>
<dbReference type="Pfam" id="PF00746">
    <property type="entry name" value="Gram_pos_anchor"/>
    <property type="match status" value="1"/>
</dbReference>
<evidence type="ECO:0000256" key="8">
    <source>
        <dbReference type="SAM" id="SignalP"/>
    </source>
</evidence>
<feature type="compositionally biased region" description="Polar residues" evidence="6">
    <location>
        <begin position="227"/>
        <end position="241"/>
    </location>
</feature>
<dbReference type="OrthoDB" id="2990495at2"/>
<keyword evidence="7" id="KW-0812">Transmembrane</keyword>
<dbReference type="AlphaFoldDB" id="A0A2T6C4X5"/>
<protein>
    <submittedName>
        <fullName evidence="10">LPXTG-motif cell wall-anchored protein</fullName>
    </submittedName>
</protein>
<feature type="chain" id="PRO_5015443883" evidence="8">
    <location>
        <begin position="27"/>
        <end position="368"/>
    </location>
</feature>
<feature type="domain" description="Gram-positive cocci surface proteins LPxTG" evidence="9">
    <location>
        <begin position="334"/>
        <end position="365"/>
    </location>
</feature>
<keyword evidence="7" id="KW-1133">Transmembrane helix</keyword>
<evidence type="ECO:0000256" key="5">
    <source>
        <dbReference type="ARBA" id="ARBA00023088"/>
    </source>
</evidence>
<keyword evidence="3" id="KW-0964">Secreted</keyword>
<comment type="caution">
    <text evidence="10">The sequence shown here is derived from an EMBL/GenBank/DDBJ whole genome shotgun (WGS) entry which is preliminary data.</text>
</comment>